<gene>
    <name evidence="1" type="ORF">ACFSUN_08400</name>
</gene>
<organism evidence="1 2">
    <name type="scientific">Oceanobacillus kapialis</name>
    <dbReference type="NCBI Taxonomy" id="481353"/>
    <lineage>
        <taxon>Bacteria</taxon>
        <taxon>Bacillati</taxon>
        <taxon>Bacillota</taxon>
        <taxon>Bacilli</taxon>
        <taxon>Bacillales</taxon>
        <taxon>Bacillaceae</taxon>
        <taxon>Oceanobacillus</taxon>
    </lineage>
</organism>
<evidence type="ECO:0008006" key="3">
    <source>
        <dbReference type="Google" id="ProtNLM"/>
    </source>
</evidence>
<comment type="caution">
    <text evidence="1">The sequence shown here is derived from an EMBL/GenBank/DDBJ whole genome shotgun (WGS) entry which is preliminary data.</text>
</comment>
<dbReference type="EMBL" id="JBHUMX010000019">
    <property type="protein sequence ID" value="MFD2628806.1"/>
    <property type="molecule type" value="Genomic_DNA"/>
</dbReference>
<proteinExistence type="predicted"/>
<sequence>MKTLIGEGKPLKRSDDRIVGRGLVRLLDDMEKVITNEVLEEITEFHNQGHNILDIAATFRMDPDFVFVALFHQAREENVTRPFGYRIS</sequence>
<reference evidence="2" key="1">
    <citation type="journal article" date="2019" name="Int. J. Syst. Evol. Microbiol.">
        <title>The Global Catalogue of Microorganisms (GCM) 10K type strain sequencing project: providing services to taxonomists for standard genome sequencing and annotation.</title>
        <authorList>
            <consortium name="The Broad Institute Genomics Platform"/>
            <consortium name="The Broad Institute Genome Sequencing Center for Infectious Disease"/>
            <person name="Wu L."/>
            <person name="Ma J."/>
        </authorList>
    </citation>
    <scope>NUCLEOTIDE SEQUENCE [LARGE SCALE GENOMIC DNA]</scope>
    <source>
        <strain evidence="2">TISTR 1858</strain>
    </source>
</reference>
<dbReference type="RefSeq" id="WP_379561553.1">
    <property type="nucleotide sequence ID" value="NZ_JBHUMX010000019.1"/>
</dbReference>
<evidence type="ECO:0000313" key="1">
    <source>
        <dbReference type="EMBL" id="MFD2628806.1"/>
    </source>
</evidence>
<evidence type="ECO:0000313" key="2">
    <source>
        <dbReference type="Proteomes" id="UP001597451"/>
    </source>
</evidence>
<protein>
    <recommendedName>
        <fullName evidence="3">NADP-dependent oxidoreductase domain-containing protein</fullName>
    </recommendedName>
</protein>
<dbReference type="Proteomes" id="UP001597451">
    <property type="component" value="Unassembled WGS sequence"/>
</dbReference>
<keyword evidence="2" id="KW-1185">Reference proteome</keyword>
<name>A0ABW5PZM1_9BACI</name>
<accession>A0ABW5PZM1</accession>